<comment type="similarity">
    <text evidence="2 5">Belongs to the D-isomer specific 2-hydroxyacid dehydrogenase family.</text>
</comment>
<evidence type="ECO:0000256" key="5">
    <source>
        <dbReference type="RuleBase" id="RU003719"/>
    </source>
</evidence>
<dbReference type="Gene3D" id="3.40.50.720">
    <property type="entry name" value="NAD(P)-binding Rossmann-like Domain"/>
    <property type="match status" value="2"/>
</dbReference>
<dbReference type="InterPro" id="IPR036291">
    <property type="entry name" value="NAD(P)-bd_dom_sf"/>
</dbReference>
<feature type="domain" description="D-isomer specific 2-hydroxyacid dehydrogenase NAD-binding" evidence="7">
    <location>
        <begin position="173"/>
        <end position="331"/>
    </location>
</feature>
<dbReference type="Pfam" id="PF02826">
    <property type="entry name" value="2-Hacid_dh_C"/>
    <property type="match status" value="1"/>
</dbReference>
<dbReference type="GO" id="GO:0016616">
    <property type="term" value="F:oxidoreductase activity, acting on the CH-OH group of donors, NAD or NADP as acceptor"/>
    <property type="evidence" value="ECO:0007669"/>
    <property type="project" value="InterPro"/>
</dbReference>
<dbReference type="GO" id="GO:0006357">
    <property type="term" value="P:regulation of transcription by RNA polymerase II"/>
    <property type="evidence" value="ECO:0007669"/>
    <property type="project" value="TreeGrafter"/>
</dbReference>
<dbReference type="InterPro" id="IPR043322">
    <property type="entry name" value="CtBP"/>
</dbReference>
<dbReference type="GO" id="GO:0005634">
    <property type="term" value="C:nucleus"/>
    <property type="evidence" value="ECO:0007669"/>
    <property type="project" value="UniProtKB-SubCell"/>
</dbReference>
<dbReference type="GO" id="GO:0001221">
    <property type="term" value="F:transcription coregulator binding"/>
    <property type="evidence" value="ECO:0007669"/>
    <property type="project" value="TreeGrafter"/>
</dbReference>
<feature type="domain" description="D-isomer specific 2-hydroxyacid dehydrogenase catalytic" evidence="6">
    <location>
        <begin position="40"/>
        <end position="360"/>
    </location>
</feature>
<dbReference type="PANTHER" id="PTHR46029">
    <property type="entry name" value="C-TERMINAL-BINDING PROTEIN"/>
    <property type="match status" value="1"/>
</dbReference>
<accession>A0A166B2D3</accession>
<dbReference type="GO" id="GO:0003714">
    <property type="term" value="F:transcription corepressor activity"/>
    <property type="evidence" value="ECO:0007669"/>
    <property type="project" value="InterPro"/>
</dbReference>
<evidence type="ECO:0000256" key="4">
    <source>
        <dbReference type="ARBA" id="ARBA00023242"/>
    </source>
</evidence>
<dbReference type="InterPro" id="IPR051638">
    <property type="entry name" value="CTBP_dehydrogenase"/>
</dbReference>
<evidence type="ECO:0000313" key="9">
    <source>
        <dbReference type="Proteomes" id="UP000077266"/>
    </source>
</evidence>
<evidence type="ECO:0000256" key="2">
    <source>
        <dbReference type="ARBA" id="ARBA00005854"/>
    </source>
</evidence>
<dbReference type="SUPFAM" id="SSF51735">
    <property type="entry name" value="NAD(P)-binding Rossmann-fold domains"/>
    <property type="match status" value="1"/>
</dbReference>
<keyword evidence="9" id="KW-1185">Reference proteome</keyword>
<gene>
    <name evidence="8" type="ORF">EXIGLDRAFT_731294</name>
</gene>
<dbReference type="CDD" id="cd05299">
    <property type="entry name" value="CtBP_dh"/>
    <property type="match status" value="1"/>
</dbReference>
<dbReference type="AlphaFoldDB" id="A0A166B2D3"/>
<keyword evidence="4" id="KW-0539">Nucleus</keyword>
<dbReference type="GO" id="GO:0140297">
    <property type="term" value="F:DNA-binding transcription factor binding"/>
    <property type="evidence" value="ECO:0007669"/>
    <property type="project" value="TreeGrafter"/>
</dbReference>
<comment type="subcellular location">
    <subcellularLocation>
        <location evidence="1">Nucleus</location>
    </subcellularLocation>
</comment>
<dbReference type="Pfam" id="PF00389">
    <property type="entry name" value="2-Hacid_dh"/>
    <property type="match status" value="1"/>
</dbReference>
<dbReference type="SUPFAM" id="SSF52283">
    <property type="entry name" value="Formate/glycerate dehydrogenase catalytic domain-like"/>
    <property type="match status" value="1"/>
</dbReference>
<reference evidence="8 9" key="1">
    <citation type="journal article" date="2016" name="Mol. Biol. Evol.">
        <title>Comparative Genomics of Early-Diverging Mushroom-Forming Fungi Provides Insights into the Origins of Lignocellulose Decay Capabilities.</title>
        <authorList>
            <person name="Nagy L.G."/>
            <person name="Riley R."/>
            <person name="Tritt A."/>
            <person name="Adam C."/>
            <person name="Daum C."/>
            <person name="Floudas D."/>
            <person name="Sun H."/>
            <person name="Yadav J.S."/>
            <person name="Pangilinan J."/>
            <person name="Larsson K.H."/>
            <person name="Matsuura K."/>
            <person name="Barry K."/>
            <person name="Labutti K."/>
            <person name="Kuo R."/>
            <person name="Ohm R.A."/>
            <person name="Bhattacharya S.S."/>
            <person name="Shirouzu T."/>
            <person name="Yoshinaga Y."/>
            <person name="Martin F.M."/>
            <person name="Grigoriev I.V."/>
            <person name="Hibbett D.S."/>
        </authorList>
    </citation>
    <scope>NUCLEOTIDE SEQUENCE [LARGE SCALE GENOMIC DNA]</scope>
    <source>
        <strain evidence="8 9">HHB12029</strain>
    </source>
</reference>
<dbReference type="InterPro" id="IPR006140">
    <property type="entry name" value="D-isomer_DH_NAD-bd"/>
</dbReference>
<evidence type="ECO:0000256" key="3">
    <source>
        <dbReference type="ARBA" id="ARBA00023002"/>
    </source>
</evidence>
<evidence type="ECO:0000259" key="7">
    <source>
        <dbReference type="Pfam" id="PF02826"/>
    </source>
</evidence>
<evidence type="ECO:0000313" key="8">
    <source>
        <dbReference type="EMBL" id="KZV97309.1"/>
    </source>
</evidence>
<organism evidence="8 9">
    <name type="scientific">Exidia glandulosa HHB12029</name>
    <dbReference type="NCBI Taxonomy" id="1314781"/>
    <lineage>
        <taxon>Eukaryota</taxon>
        <taxon>Fungi</taxon>
        <taxon>Dikarya</taxon>
        <taxon>Basidiomycota</taxon>
        <taxon>Agaricomycotina</taxon>
        <taxon>Agaricomycetes</taxon>
        <taxon>Auriculariales</taxon>
        <taxon>Exidiaceae</taxon>
        <taxon>Exidia</taxon>
    </lineage>
</organism>
<dbReference type="InterPro" id="IPR029753">
    <property type="entry name" value="D-isomer_DH_CS"/>
</dbReference>
<protein>
    <submittedName>
        <fullName evidence="8">4-phosphoerythronate dehydrogenase</fullName>
    </submittedName>
</protein>
<dbReference type="InParanoid" id="A0A166B2D3"/>
<dbReference type="OrthoDB" id="298012at2759"/>
<dbReference type="Proteomes" id="UP000077266">
    <property type="component" value="Unassembled WGS sequence"/>
</dbReference>
<dbReference type="PROSITE" id="PS00670">
    <property type="entry name" value="D_2_HYDROXYACID_DH_2"/>
    <property type="match status" value="1"/>
</dbReference>
<dbReference type="InterPro" id="IPR006139">
    <property type="entry name" value="D-isomer_2_OHA_DH_cat_dom"/>
</dbReference>
<evidence type="ECO:0000256" key="1">
    <source>
        <dbReference type="ARBA" id="ARBA00004123"/>
    </source>
</evidence>
<keyword evidence="3 5" id="KW-0560">Oxidoreductase</keyword>
<dbReference type="GO" id="GO:0051287">
    <property type="term" value="F:NAD binding"/>
    <property type="evidence" value="ECO:0007669"/>
    <property type="project" value="InterPro"/>
</dbReference>
<dbReference type="EMBL" id="KV425932">
    <property type="protein sequence ID" value="KZV97309.1"/>
    <property type="molecule type" value="Genomic_DNA"/>
</dbReference>
<sequence>MSIAAPIVLELEGMYDDTLVEDAVLAGTGYTFVQARISLEAPTSAVPEDIRNRTLGLFIFRRFLRAEDIALFPNLKVVVRMGVGYDRLDRVALAARGIKACNIPDYGTMEVADHAMALALSLRRGILLHHDLQRGTPPAPWTTVNTPLVQRPQGSPLPVAHLLTDPPPVATPRTFGILGLGRIGTAVALRAKAFGWRVLFYDPYLPNGVDRALGISRSKSLESLFRESHILSIHTPLTHNTRKLVNERLLRLMPPKQGVLINTARGGIVDLDGLLAVLRDDHLAGAGLDVLPEEDNNDITRPDAKVHPLIEAYRAREKWLEGRFVVTPHSAFHSPESWDDIRSLSAITMKEVLVDGKETNVISPDTE</sequence>
<evidence type="ECO:0000259" key="6">
    <source>
        <dbReference type="Pfam" id="PF00389"/>
    </source>
</evidence>
<name>A0A166B2D3_EXIGL</name>
<dbReference type="STRING" id="1314781.A0A166B2D3"/>
<proteinExistence type="inferred from homology"/>
<dbReference type="PANTHER" id="PTHR46029:SF7">
    <property type="entry name" value="C-TERMINAL-BINDING PROTEIN"/>
    <property type="match status" value="1"/>
</dbReference>
<dbReference type="GO" id="GO:0003713">
    <property type="term" value="F:transcription coactivator activity"/>
    <property type="evidence" value="ECO:0007669"/>
    <property type="project" value="TreeGrafter"/>
</dbReference>